<dbReference type="EMBL" id="OX465083">
    <property type="protein sequence ID" value="CAI9294831.1"/>
    <property type="molecule type" value="Genomic_DNA"/>
</dbReference>
<dbReference type="InterPro" id="IPR008906">
    <property type="entry name" value="HATC_C_dom"/>
</dbReference>
<dbReference type="InterPro" id="IPR012337">
    <property type="entry name" value="RNaseH-like_sf"/>
</dbReference>
<sequence length="461" mass="53473">MPATTIRKDIYEVIVSSICEFKLKEKVMNVSIDDSDGFYTADMKRFKREVKPMFNGVFFHTKCACHMLNSMVKSILDYVAPVVTKFEKLCAYAFYYHAKEFRKFLRGKGAKFSSHIGLHIEQDWNTTYDMLGRMVKQKPLLVEFYATCGDNESDSDNDSGIDIDDNDWENIESLLGILKVFRSSTIRLSNAYYPTTPLVLEEILLLTHMFKEYKQKPFWEPGILGMQSKLLQYYETMPEVFTCAAALNPKIGLNGVENILEDIEGYLGLDTSNDYAKASMRKCYDALHEMFDYYEKMCRGRGGERDMIMESGSRNIIMESVSRKDSRSVVISNELELYKKTDFLNVMRCDEYEDFDILEWWRSKGRYQYPILAEMARDLLSVQASTLALEFAFGLNGRVLDEPTTYKMSLLSSPKWYEVRVFLKEHFDASDQGKEKVKLVEDGEESEDLDWFSDSSDEEMS</sequence>
<dbReference type="Proteomes" id="UP001177003">
    <property type="component" value="Chromosome 7"/>
</dbReference>
<keyword evidence="4" id="KW-1185">Reference proteome</keyword>
<dbReference type="PANTHER" id="PTHR23272:SF184">
    <property type="entry name" value="OS03G0311250 PROTEIN"/>
    <property type="match status" value="1"/>
</dbReference>
<feature type="compositionally biased region" description="Basic and acidic residues" evidence="1">
    <location>
        <begin position="431"/>
        <end position="441"/>
    </location>
</feature>
<feature type="domain" description="HAT C-terminal dimerisation" evidence="2">
    <location>
        <begin position="334"/>
        <end position="403"/>
    </location>
</feature>
<accession>A0AA35ZLT4</accession>
<evidence type="ECO:0000313" key="3">
    <source>
        <dbReference type="EMBL" id="CAI9294831.1"/>
    </source>
</evidence>
<evidence type="ECO:0000256" key="1">
    <source>
        <dbReference type="SAM" id="MobiDB-lite"/>
    </source>
</evidence>
<dbReference type="Pfam" id="PF05699">
    <property type="entry name" value="Dimer_Tnp_hAT"/>
    <property type="match status" value="1"/>
</dbReference>
<feature type="region of interest" description="Disordered" evidence="1">
    <location>
        <begin position="431"/>
        <end position="461"/>
    </location>
</feature>
<name>A0AA35ZLT4_LACSI</name>
<evidence type="ECO:0000313" key="4">
    <source>
        <dbReference type="Proteomes" id="UP001177003"/>
    </source>
</evidence>
<dbReference type="SUPFAM" id="SSF53098">
    <property type="entry name" value="Ribonuclease H-like"/>
    <property type="match status" value="1"/>
</dbReference>
<proteinExistence type="predicted"/>
<feature type="compositionally biased region" description="Acidic residues" evidence="1">
    <location>
        <begin position="442"/>
        <end position="461"/>
    </location>
</feature>
<organism evidence="3 4">
    <name type="scientific">Lactuca saligna</name>
    <name type="common">Willowleaf lettuce</name>
    <dbReference type="NCBI Taxonomy" id="75948"/>
    <lineage>
        <taxon>Eukaryota</taxon>
        <taxon>Viridiplantae</taxon>
        <taxon>Streptophyta</taxon>
        <taxon>Embryophyta</taxon>
        <taxon>Tracheophyta</taxon>
        <taxon>Spermatophyta</taxon>
        <taxon>Magnoliopsida</taxon>
        <taxon>eudicotyledons</taxon>
        <taxon>Gunneridae</taxon>
        <taxon>Pentapetalae</taxon>
        <taxon>asterids</taxon>
        <taxon>campanulids</taxon>
        <taxon>Asterales</taxon>
        <taxon>Asteraceae</taxon>
        <taxon>Cichorioideae</taxon>
        <taxon>Cichorieae</taxon>
        <taxon>Lactucinae</taxon>
        <taxon>Lactuca</taxon>
    </lineage>
</organism>
<dbReference type="AlphaFoldDB" id="A0AA35ZLT4"/>
<evidence type="ECO:0000259" key="2">
    <source>
        <dbReference type="Pfam" id="PF05699"/>
    </source>
</evidence>
<reference evidence="3" key="1">
    <citation type="submission" date="2023-04" db="EMBL/GenBank/DDBJ databases">
        <authorList>
            <person name="Vijverberg K."/>
            <person name="Xiong W."/>
            <person name="Schranz E."/>
        </authorList>
    </citation>
    <scope>NUCLEOTIDE SEQUENCE</scope>
</reference>
<gene>
    <name evidence="3" type="ORF">LSALG_LOCUS33799</name>
</gene>
<dbReference type="GO" id="GO:0046983">
    <property type="term" value="F:protein dimerization activity"/>
    <property type="evidence" value="ECO:0007669"/>
    <property type="project" value="InterPro"/>
</dbReference>
<protein>
    <recommendedName>
        <fullName evidence="2">HAT C-terminal dimerisation domain-containing protein</fullName>
    </recommendedName>
</protein>
<dbReference type="PANTHER" id="PTHR23272">
    <property type="entry name" value="BED FINGER-RELATED"/>
    <property type="match status" value="1"/>
</dbReference>